<dbReference type="Pfam" id="PF11716">
    <property type="entry name" value="MDMPI_N"/>
    <property type="match status" value="1"/>
</dbReference>
<reference evidence="4 5" key="1">
    <citation type="submission" date="2021-01" db="EMBL/GenBank/DDBJ databases">
        <title>WGS of actinomycetes isolated from Thailand.</title>
        <authorList>
            <person name="Thawai C."/>
        </authorList>
    </citation>
    <scope>NUCLEOTIDE SEQUENCE [LARGE SCALE GENOMIC DNA]</scope>
    <source>
        <strain evidence="4 5">CA1R205</strain>
    </source>
</reference>
<dbReference type="InterPro" id="IPR010872">
    <property type="entry name" value="MDMPI_C-term_domain"/>
</dbReference>
<gene>
    <name evidence="4" type="ORF">JK363_09015</name>
</gene>
<sequence>MDHNEVRTEVLAGHGRLRGLLTGLTEVSVREPSELPGWSRAHVLSHVEGVGRAFARQVRYALKGELVEVYDGGRPARDAAIEAGAPRSVDALRTAVADALAEAEDAWAAVGPRDWARPVRHRDSDVAAVLRAWWRELEIHTVDLRLGRVPGDWPRAFCAHALDFLAPRAPEGVRLTLEATDGPERRELGAGAPLTVRGRLGDLTAWMAGREVPGPLDSGSTPLPELAPWP</sequence>
<dbReference type="Gene3D" id="3.30.1050.20">
    <property type="match status" value="1"/>
</dbReference>
<dbReference type="NCBIfam" id="TIGR03083">
    <property type="entry name" value="maleylpyruvate isomerase family mycothiol-dependent enzyme"/>
    <property type="match status" value="1"/>
</dbReference>
<proteinExistence type="predicted"/>
<feature type="region of interest" description="Disordered" evidence="1">
    <location>
        <begin position="211"/>
        <end position="230"/>
    </location>
</feature>
<dbReference type="EMBL" id="JAERRF010000004">
    <property type="protein sequence ID" value="MBL1096801.1"/>
    <property type="molecule type" value="Genomic_DNA"/>
</dbReference>
<dbReference type="SUPFAM" id="SSF55718">
    <property type="entry name" value="SCP-like"/>
    <property type="match status" value="1"/>
</dbReference>
<evidence type="ECO:0000256" key="1">
    <source>
        <dbReference type="SAM" id="MobiDB-lite"/>
    </source>
</evidence>
<organism evidence="4 5">
    <name type="scientific">Streptomyces coffeae</name>
    <dbReference type="NCBI Taxonomy" id="621382"/>
    <lineage>
        <taxon>Bacteria</taxon>
        <taxon>Bacillati</taxon>
        <taxon>Actinomycetota</taxon>
        <taxon>Actinomycetes</taxon>
        <taxon>Kitasatosporales</taxon>
        <taxon>Streptomycetaceae</taxon>
        <taxon>Streptomyces</taxon>
    </lineage>
</organism>
<dbReference type="InterPro" id="IPR034660">
    <property type="entry name" value="DinB/YfiT-like"/>
</dbReference>
<name>A0ABS1N9P2_9ACTN</name>
<dbReference type="RefSeq" id="WP_201873576.1">
    <property type="nucleotide sequence ID" value="NZ_JAERRF010000004.1"/>
</dbReference>
<accession>A0ABS1N9P2</accession>
<dbReference type="InterPro" id="IPR024344">
    <property type="entry name" value="MDMPI_metal-binding"/>
</dbReference>
<dbReference type="Pfam" id="PF07398">
    <property type="entry name" value="MDMPI_C"/>
    <property type="match status" value="1"/>
</dbReference>
<evidence type="ECO:0000259" key="2">
    <source>
        <dbReference type="Pfam" id="PF07398"/>
    </source>
</evidence>
<dbReference type="InterPro" id="IPR036527">
    <property type="entry name" value="SCP2_sterol-bd_dom_sf"/>
</dbReference>
<protein>
    <submittedName>
        <fullName evidence="4">Maleylpyruvate isomerase family mycothiol-dependent enzyme</fullName>
    </submittedName>
</protein>
<dbReference type="SUPFAM" id="SSF109854">
    <property type="entry name" value="DinB/YfiT-like putative metalloenzymes"/>
    <property type="match status" value="1"/>
</dbReference>
<comment type="caution">
    <text evidence="4">The sequence shown here is derived from an EMBL/GenBank/DDBJ whole genome shotgun (WGS) entry which is preliminary data.</text>
</comment>
<dbReference type="Proteomes" id="UP000634229">
    <property type="component" value="Unassembled WGS sequence"/>
</dbReference>
<evidence type="ECO:0000259" key="3">
    <source>
        <dbReference type="Pfam" id="PF11716"/>
    </source>
</evidence>
<keyword evidence="5" id="KW-1185">Reference proteome</keyword>
<dbReference type="InterPro" id="IPR017517">
    <property type="entry name" value="Maleyloyr_isom"/>
</dbReference>
<evidence type="ECO:0000313" key="5">
    <source>
        <dbReference type="Proteomes" id="UP000634229"/>
    </source>
</evidence>
<evidence type="ECO:0000313" key="4">
    <source>
        <dbReference type="EMBL" id="MBL1096801.1"/>
    </source>
</evidence>
<feature type="domain" description="MDMPI C-terminal" evidence="2">
    <location>
        <begin position="152"/>
        <end position="227"/>
    </location>
</feature>
<feature type="domain" description="Mycothiol-dependent maleylpyruvate isomerase metal-binding" evidence="3">
    <location>
        <begin position="12"/>
        <end position="145"/>
    </location>
</feature>
<dbReference type="Gene3D" id="1.20.120.450">
    <property type="entry name" value="dinb family like domain"/>
    <property type="match status" value="1"/>
</dbReference>
<keyword evidence="4" id="KW-0413">Isomerase</keyword>
<dbReference type="GO" id="GO:0016853">
    <property type="term" value="F:isomerase activity"/>
    <property type="evidence" value="ECO:0007669"/>
    <property type="project" value="UniProtKB-KW"/>
</dbReference>